<dbReference type="AlphaFoldDB" id="A0A069APB0"/>
<keyword evidence="1" id="KW-0812">Transmembrane</keyword>
<evidence type="ECO:0000313" key="10">
    <source>
        <dbReference type="Proteomes" id="UP000411588"/>
    </source>
</evidence>
<dbReference type="EMBL" id="CAADAN010000002">
    <property type="protein sequence ID" value="VFD29691.1"/>
    <property type="molecule type" value="Genomic_DNA"/>
</dbReference>
<dbReference type="GeneID" id="66355189"/>
<dbReference type="RefSeq" id="WP_004454105.1">
    <property type="nucleotide sequence ID" value="NZ_AP031492.1"/>
</dbReference>
<evidence type="ECO:0000313" key="6">
    <source>
        <dbReference type="EMBL" id="HBH1542197.1"/>
    </source>
</evidence>
<feature type="chain" id="PRO_5014498136" evidence="2">
    <location>
        <begin position="26"/>
        <end position="351"/>
    </location>
</feature>
<name>A0A069APB0_CLODI</name>
<reference evidence="7 9" key="2">
    <citation type="submission" date="2017-02" db="EMBL/GenBank/DDBJ databases">
        <authorList>
            <consortium name="Pathogen Informatics"/>
        </authorList>
    </citation>
    <scope>NUCLEOTIDE SEQUENCE [LARGE SCALE GENOMIC DNA]</scope>
    <source>
        <strain evidence="10">clo34</strain>
        <strain evidence="8">Clo34</strain>
        <strain evidence="7 9">VRECD0157</strain>
    </source>
</reference>
<evidence type="ECO:0000313" key="3">
    <source>
        <dbReference type="EMBL" id="CDS88452.1"/>
    </source>
</evidence>
<reference evidence="6" key="4">
    <citation type="submission" date="2021-06" db="EMBL/GenBank/DDBJ databases">
        <authorList>
            <consortium name="NCBI Pathogen Detection Project"/>
        </authorList>
    </citation>
    <scope>NUCLEOTIDE SEQUENCE</scope>
    <source>
        <strain evidence="6">HN1000</strain>
    </source>
</reference>
<evidence type="ECO:0000313" key="5">
    <source>
        <dbReference type="EMBL" id="CDS95592.1"/>
    </source>
</evidence>
<keyword evidence="7" id="KW-0378">Hydrolase</keyword>
<evidence type="ECO:0000313" key="9">
    <source>
        <dbReference type="Proteomes" id="UP000189137"/>
    </source>
</evidence>
<keyword evidence="1" id="KW-0472">Membrane</keyword>
<evidence type="ECO:0000313" key="7">
    <source>
        <dbReference type="EMBL" id="SJS43693.1"/>
    </source>
</evidence>
<organism evidence="5">
    <name type="scientific">Clostridioides difficile</name>
    <name type="common">Peptoclostridium difficile</name>
    <dbReference type="NCBI Taxonomy" id="1496"/>
    <lineage>
        <taxon>Bacteria</taxon>
        <taxon>Bacillati</taxon>
        <taxon>Bacillota</taxon>
        <taxon>Clostridia</taxon>
        <taxon>Peptostreptococcales</taxon>
        <taxon>Peptostreptococcaceae</taxon>
        <taxon>Clostridioides</taxon>
    </lineage>
</organism>
<dbReference type="PANTHER" id="PTHR30032:SF8">
    <property type="entry name" value="GERMINATION-SPECIFIC N-ACETYLMURAMOYL-L-ALANINE AMIDASE"/>
    <property type="match status" value="1"/>
</dbReference>
<accession>A0A069APB0</accession>
<dbReference type="Proteomes" id="UP000189137">
    <property type="component" value="Unassembled WGS sequence"/>
</dbReference>
<gene>
    <name evidence="5" type="primary">cwp</name>
    <name evidence="7" type="synonym">lytC_18</name>
    <name evidence="8" type="synonym">lytC_5</name>
    <name evidence="5" type="ORF">BN1095_20208</name>
    <name evidence="3" type="ORF">BN1096_690065</name>
    <name evidence="4" type="ORF">BN1097_700066</name>
    <name evidence="6" type="ORF">KRM00_001677</name>
    <name evidence="8" type="ORF">SAMEA1402399_00738</name>
    <name evidence="7" type="ORF">SAMEA3375112_02115</name>
</gene>
<dbReference type="InterPro" id="IPR007253">
    <property type="entry name" value="Cell_wall-bd_2"/>
</dbReference>
<dbReference type="PANTHER" id="PTHR30032">
    <property type="entry name" value="N-ACETYLMURAMOYL-L-ALANINE AMIDASE-RELATED"/>
    <property type="match status" value="1"/>
</dbReference>
<dbReference type="EMBL" id="LK932849">
    <property type="protein sequence ID" value="CDS95592.1"/>
    <property type="molecule type" value="Genomic_DNA"/>
</dbReference>
<dbReference type="InterPro" id="IPR051922">
    <property type="entry name" value="Bact_Sporulation_Assoc"/>
</dbReference>
<reference evidence="5" key="1">
    <citation type="submission" date="2014-07" db="EMBL/GenBank/DDBJ databases">
        <authorList>
            <person name="Monot Marc"/>
        </authorList>
    </citation>
    <scope>NUCLEOTIDE SEQUENCE</scope>
    <source>
        <strain evidence="5">7032989</strain>
        <strain evidence="4">7032994</strain>
    </source>
</reference>
<dbReference type="PATRIC" id="fig|1496.1373.peg.795"/>
<dbReference type="EC" id="3.5.1.28" evidence="7 8"/>
<keyword evidence="1" id="KW-1133">Transmembrane helix</keyword>
<feature type="signal peptide" evidence="2">
    <location>
        <begin position="1"/>
        <end position="25"/>
    </location>
</feature>
<evidence type="ECO:0000256" key="2">
    <source>
        <dbReference type="SAM" id="SignalP"/>
    </source>
</evidence>
<evidence type="ECO:0000256" key="1">
    <source>
        <dbReference type="SAM" id="Phobius"/>
    </source>
</evidence>
<dbReference type="EMBL" id="LK932523">
    <property type="protein sequence ID" value="CDS88452.1"/>
    <property type="molecule type" value="Genomic_DNA"/>
</dbReference>
<evidence type="ECO:0000313" key="8">
    <source>
        <dbReference type="EMBL" id="VFD29691.1"/>
    </source>
</evidence>
<dbReference type="Proteomes" id="UP000411588">
    <property type="component" value="Unassembled WGS sequence"/>
</dbReference>
<dbReference type="Proteomes" id="UP000878956">
    <property type="component" value="Unassembled WGS sequence"/>
</dbReference>
<proteinExistence type="predicted"/>
<reference evidence="6" key="3">
    <citation type="journal article" date="2018" name="Genome Biol.">
        <title>SKESA: strategic k-mer extension for scrupulous assemblies.</title>
        <authorList>
            <person name="Souvorov A."/>
            <person name="Agarwala R."/>
            <person name="Lipman D.J."/>
        </authorList>
    </citation>
    <scope>NUCLEOTIDE SEQUENCE</scope>
    <source>
        <strain evidence="6">HN1000</strain>
    </source>
</reference>
<dbReference type="Gene3D" id="3.40.50.12090">
    <property type="match status" value="1"/>
</dbReference>
<dbReference type="EMBL" id="DAEPXK010000014">
    <property type="protein sequence ID" value="HBH1542197.1"/>
    <property type="molecule type" value="Genomic_DNA"/>
</dbReference>
<dbReference type="GO" id="GO:0008745">
    <property type="term" value="F:N-acetylmuramoyl-L-alanine amidase activity"/>
    <property type="evidence" value="ECO:0007669"/>
    <property type="project" value="UniProtKB-EC"/>
</dbReference>
<protein>
    <submittedName>
        <fullName evidence="5">Cell wall binding protein</fullName>
    </submittedName>
    <submittedName>
        <fullName evidence="6">Cell wall-binding protein Cwp7</fullName>
    </submittedName>
    <submittedName>
        <fullName evidence="7">N-acetylmuramoyl-L-alanine amidase LytC</fullName>
        <ecNumber evidence="7 8">3.5.1.28</ecNumber>
    </submittedName>
    <submittedName>
        <fullName evidence="4">Putative cell wall binding repeat 2</fullName>
    </submittedName>
</protein>
<keyword evidence="2" id="KW-0732">Signal</keyword>
<feature type="transmembrane region" description="Helical" evidence="1">
    <location>
        <begin position="323"/>
        <end position="346"/>
    </location>
</feature>
<sequence>MIKKISTILSLVLLISISSTIGVFADANPKRELIEGSIPEISTELNKRAFKDSKEVILVNEESIVDSISATPLAYAKNAPIVVTKSKNLGRVTRNYLKELGPEKVTIVGGLKAVSKDAERNIEKMGMKVERIRGKDRYDTSLKIAREMYRTVGFDEAFLLSSTTGLENAISVYSYAAKSGMPIIWAKDEGFEEQIDFLKGKNLKKIYALGDSKEFIAEIDSNLKNIEGIKQINKSSTNVDLIKKFYDEKDIKKIYTARLDFGSRSDVNEYISLGVVSAKENMPILICSDNLSRAQDKFLKDSNINDVVEVGYTVGDYSLFKSIFNLTFLSCIVLILLLLLITFRALRYESK</sequence>
<dbReference type="Pfam" id="PF04122">
    <property type="entry name" value="CW_binding_2"/>
    <property type="match status" value="2"/>
</dbReference>
<evidence type="ECO:0000313" key="4">
    <source>
        <dbReference type="EMBL" id="CDS89121.1"/>
    </source>
</evidence>
<dbReference type="EMBL" id="LK932410">
    <property type="protein sequence ID" value="CDS89121.1"/>
    <property type="molecule type" value="Genomic_DNA"/>
</dbReference>
<dbReference type="EMBL" id="FUPS01000006">
    <property type="protein sequence ID" value="SJS43693.1"/>
    <property type="molecule type" value="Genomic_DNA"/>
</dbReference>